<evidence type="ECO:0000256" key="2">
    <source>
        <dbReference type="ARBA" id="ARBA00022741"/>
    </source>
</evidence>
<gene>
    <name evidence="5" type="ORF">LWI28_026095</name>
</gene>
<keyword evidence="1" id="KW-0677">Repeat</keyword>
<keyword evidence="2" id="KW-0547">Nucleotide-binding</keyword>
<dbReference type="GO" id="GO:0000166">
    <property type="term" value="F:nucleotide binding"/>
    <property type="evidence" value="ECO:0007669"/>
    <property type="project" value="UniProtKB-KW"/>
</dbReference>
<reference evidence="5" key="2">
    <citation type="submission" date="2023-02" db="EMBL/GenBank/DDBJ databases">
        <authorList>
            <person name="Swenson N.G."/>
            <person name="Wegrzyn J.L."/>
            <person name="Mcevoy S.L."/>
        </authorList>
    </citation>
    <scope>NUCLEOTIDE SEQUENCE</scope>
    <source>
        <strain evidence="5">91603</strain>
        <tissue evidence="5">Leaf</tissue>
    </source>
</reference>
<sequence>MAELLVSAVLPVLFEKLTSGELLNFATQEGVRSKLKKWEKTLKMIEALLIDAEEKQLKNSCGDVAGRAPRFGLRCGGYLG</sequence>
<comment type="caution">
    <text evidence="5">The sequence shown here is derived from an EMBL/GenBank/DDBJ whole genome shotgun (WGS) entry which is preliminary data.</text>
</comment>
<dbReference type="Proteomes" id="UP001064489">
    <property type="component" value="Unassembled WGS sequence"/>
</dbReference>
<dbReference type="Pfam" id="PF18052">
    <property type="entry name" value="Rx_N"/>
    <property type="match status" value="1"/>
</dbReference>
<dbReference type="EMBL" id="JAJSOW010000041">
    <property type="protein sequence ID" value="KAI9188596.1"/>
    <property type="molecule type" value="Genomic_DNA"/>
</dbReference>
<keyword evidence="3" id="KW-0611">Plant defense</keyword>
<protein>
    <recommendedName>
        <fullName evidence="4">Disease resistance N-terminal domain-containing protein</fullName>
    </recommendedName>
</protein>
<dbReference type="AlphaFoldDB" id="A0AAD5NYR7"/>
<name>A0AAD5NYR7_ACENE</name>
<evidence type="ECO:0000313" key="6">
    <source>
        <dbReference type="Proteomes" id="UP001064489"/>
    </source>
</evidence>
<proteinExistence type="predicted"/>
<dbReference type="GO" id="GO:0006952">
    <property type="term" value="P:defense response"/>
    <property type="evidence" value="ECO:0007669"/>
    <property type="project" value="UniProtKB-KW"/>
</dbReference>
<feature type="domain" description="Disease resistance N-terminal" evidence="4">
    <location>
        <begin position="6"/>
        <end position="60"/>
    </location>
</feature>
<evidence type="ECO:0000259" key="4">
    <source>
        <dbReference type="Pfam" id="PF18052"/>
    </source>
</evidence>
<evidence type="ECO:0000313" key="5">
    <source>
        <dbReference type="EMBL" id="KAI9188596.1"/>
    </source>
</evidence>
<evidence type="ECO:0000256" key="3">
    <source>
        <dbReference type="ARBA" id="ARBA00022821"/>
    </source>
</evidence>
<dbReference type="InterPro" id="IPR041118">
    <property type="entry name" value="Rx_N"/>
</dbReference>
<accession>A0AAD5NYR7</accession>
<evidence type="ECO:0000256" key="1">
    <source>
        <dbReference type="ARBA" id="ARBA00022737"/>
    </source>
</evidence>
<dbReference type="Gene3D" id="1.20.5.4130">
    <property type="match status" value="1"/>
</dbReference>
<reference evidence="5" key="1">
    <citation type="journal article" date="2022" name="Plant J.">
        <title>Strategies of tolerance reflected in two North American maple genomes.</title>
        <authorList>
            <person name="McEvoy S.L."/>
            <person name="Sezen U.U."/>
            <person name="Trouern-Trend A."/>
            <person name="McMahon S.M."/>
            <person name="Schaberg P.G."/>
            <person name="Yang J."/>
            <person name="Wegrzyn J.L."/>
            <person name="Swenson N.G."/>
        </authorList>
    </citation>
    <scope>NUCLEOTIDE SEQUENCE</scope>
    <source>
        <strain evidence="5">91603</strain>
    </source>
</reference>
<keyword evidence="6" id="KW-1185">Reference proteome</keyword>
<organism evidence="5 6">
    <name type="scientific">Acer negundo</name>
    <name type="common">Box elder</name>
    <dbReference type="NCBI Taxonomy" id="4023"/>
    <lineage>
        <taxon>Eukaryota</taxon>
        <taxon>Viridiplantae</taxon>
        <taxon>Streptophyta</taxon>
        <taxon>Embryophyta</taxon>
        <taxon>Tracheophyta</taxon>
        <taxon>Spermatophyta</taxon>
        <taxon>Magnoliopsida</taxon>
        <taxon>eudicotyledons</taxon>
        <taxon>Gunneridae</taxon>
        <taxon>Pentapetalae</taxon>
        <taxon>rosids</taxon>
        <taxon>malvids</taxon>
        <taxon>Sapindales</taxon>
        <taxon>Sapindaceae</taxon>
        <taxon>Hippocastanoideae</taxon>
        <taxon>Acereae</taxon>
        <taxon>Acer</taxon>
    </lineage>
</organism>